<feature type="transmembrane region" description="Helical" evidence="1">
    <location>
        <begin position="88"/>
        <end position="105"/>
    </location>
</feature>
<keyword evidence="1" id="KW-0812">Transmembrane</keyword>
<sequence>MKAVDYFYMGVLKRELKQKIENLIIECKLEITNLGIENMEVEDLKLLNAFIKSKAEEVKATQIYTAKLAFGLTFLTLMLKAIFPVSTIWWILIVAIIFICVSIAFKIDEKIFRKKVQTVYYLSNLLDLYIKEREKGSSN</sequence>
<evidence type="ECO:0000313" key="3">
    <source>
        <dbReference type="Proteomes" id="UP000223311"/>
    </source>
</evidence>
<organism evidence="2 3">
    <name type="scientific">Bacillus wiedmannii</name>
    <dbReference type="NCBI Taxonomy" id="1890302"/>
    <lineage>
        <taxon>Bacteria</taxon>
        <taxon>Bacillati</taxon>
        <taxon>Bacillota</taxon>
        <taxon>Bacilli</taxon>
        <taxon>Bacillales</taxon>
        <taxon>Bacillaceae</taxon>
        <taxon>Bacillus</taxon>
        <taxon>Bacillus cereus group</taxon>
    </lineage>
</organism>
<evidence type="ECO:0000256" key="1">
    <source>
        <dbReference type="SAM" id="Phobius"/>
    </source>
</evidence>
<name>A0A2B6HI23_9BACI</name>
<keyword evidence="1" id="KW-1133">Transmembrane helix</keyword>
<dbReference type="AlphaFoldDB" id="A0A2B6HI23"/>
<protein>
    <submittedName>
        <fullName evidence="2">Uncharacterized protein</fullName>
    </submittedName>
</protein>
<proteinExistence type="predicted"/>
<dbReference type="Proteomes" id="UP000223311">
    <property type="component" value="Unassembled WGS sequence"/>
</dbReference>
<accession>A0A2B6HI23</accession>
<dbReference type="RefSeq" id="WP_098068714.1">
    <property type="nucleotide sequence ID" value="NZ_NUDN01000033.1"/>
</dbReference>
<dbReference type="EMBL" id="NVGE01000030">
    <property type="protein sequence ID" value="PFZ27079.1"/>
    <property type="molecule type" value="Genomic_DNA"/>
</dbReference>
<keyword evidence="1" id="KW-0472">Membrane</keyword>
<evidence type="ECO:0000313" key="2">
    <source>
        <dbReference type="EMBL" id="PFZ27079.1"/>
    </source>
</evidence>
<comment type="caution">
    <text evidence="2">The sequence shown here is derived from an EMBL/GenBank/DDBJ whole genome shotgun (WGS) entry which is preliminary data.</text>
</comment>
<reference evidence="2 3" key="1">
    <citation type="submission" date="2017-09" db="EMBL/GenBank/DDBJ databases">
        <title>Large-scale bioinformatics analysis of Bacillus genomes uncovers conserved roles of natural products in bacterial physiology.</title>
        <authorList>
            <consortium name="Agbiome Team Llc"/>
            <person name="Bleich R.M."/>
            <person name="Grubbs K.J."/>
            <person name="Santa Maria K.C."/>
            <person name="Allen S.E."/>
            <person name="Farag S."/>
            <person name="Shank E.A."/>
            <person name="Bowers A."/>
        </authorList>
    </citation>
    <scope>NUCLEOTIDE SEQUENCE [LARGE SCALE GENOMIC DNA]</scope>
    <source>
        <strain evidence="2 3">AFS080080</strain>
    </source>
</reference>
<gene>
    <name evidence="2" type="ORF">COL66_19920</name>
</gene>